<dbReference type="GO" id="GO:0048038">
    <property type="term" value="F:quinone binding"/>
    <property type="evidence" value="ECO:0007669"/>
    <property type="project" value="UniProtKB-KW"/>
</dbReference>
<evidence type="ECO:0000256" key="4">
    <source>
        <dbReference type="ARBA" id="ARBA00023136"/>
    </source>
</evidence>
<dbReference type="Proteomes" id="UP000222564">
    <property type="component" value="Unassembled WGS sequence"/>
</dbReference>
<gene>
    <name evidence="5" type="primary">nuoH</name>
    <name evidence="7" type="ORF">P378_18700</name>
</gene>
<evidence type="ECO:0000313" key="7">
    <source>
        <dbReference type="EMBL" id="PHJ37084.1"/>
    </source>
</evidence>
<feature type="transmembrane region" description="Helical" evidence="5">
    <location>
        <begin position="133"/>
        <end position="153"/>
    </location>
</feature>
<keyword evidence="5 7" id="KW-0830">Ubiquinone</keyword>
<feature type="transmembrane region" description="Helical" evidence="5">
    <location>
        <begin position="321"/>
        <end position="344"/>
    </location>
</feature>
<feature type="transmembrane region" description="Helical" evidence="5">
    <location>
        <begin position="28"/>
        <end position="51"/>
    </location>
</feature>
<comment type="similarity">
    <text evidence="5 6">Belongs to the complex I subunit 1 family.</text>
</comment>
<comment type="function">
    <text evidence="5">NDH-1 shuttles electrons from NADH, via FMN and iron-sulfur (Fe-S) centers, to quinones in the respiratory chain. The immediate electron acceptor for the enzyme in this species is believed to be ubiquinone. Couples the redox reaction to proton translocation (for every two electrons transferred, four hydrogen ions are translocated across the cytoplasmic membrane), and thus conserves the redox energy in a proton gradient. This subunit may bind ubiquinone.</text>
</comment>
<dbReference type="GO" id="GO:0009060">
    <property type="term" value="P:aerobic respiration"/>
    <property type="evidence" value="ECO:0007669"/>
    <property type="project" value="TreeGrafter"/>
</dbReference>
<sequence length="349" mass="39137">MENLFVNMASGMRSLLASAGLPDAATDFVLMFLKLGAILVYILISALWLVYMERKVSAYMQCRIGPNRVGPLGLLQTTADIGKLISKEIIIPRCADKKLFLLGPILIFMPPLAVFAVAPFGKDMVAIDMNIGVYYFLAVASLSTVIVWMSGWASNNKYSLIGSMRVVAQMVSYEMPLILSIVGVIILTGTLNMSEIIVAQENVWFIFLQPLGFLVYLIAGVAETNRAPFDLVEGESEIICGPFTEYSGMGFAMFFLAEYANVVLVSVMATTLFLGGWHAPFSLTFIPSWIWFLLKVYGMIFLFMWFRWTYPRIRVDQLMEFGWKVLVPLSIANIFVTGIGKYLYQTIRW</sequence>
<dbReference type="GO" id="GO:0016655">
    <property type="term" value="F:oxidoreductase activity, acting on NAD(P)H, quinone or similar compound as acceptor"/>
    <property type="evidence" value="ECO:0007669"/>
    <property type="project" value="UniProtKB-UniRule"/>
</dbReference>
<comment type="caution">
    <text evidence="7">The sequence shown here is derived from an EMBL/GenBank/DDBJ whole genome shotgun (WGS) entry which is preliminary data.</text>
</comment>
<comment type="subunit">
    <text evidence="5">NDH-1 is composed of 14 different subunits. Subunits NuoA, H, J, K, L, M, N constitute the membrane sector of the complex.</text>
</comment>
<dbReference type="OrthoDB" id="9803734at2"/>
<evidence type="ECO:0000256" key="2">
    <source>
        <dbReference type="ARBA" id="ARBA00022692"/>
    </source>
</evidence>
<dbReference type="InterPro" id="IPR018086">
    <property type="entry name" value="NADH_UbQ_OxRdtase_su1_CS"/>
</dbReference>
<dbReference type="HAMAP" id="MF_01350">
    <property type="entry name" value="NDH1_NuoH"/>
    <property type="match status" value="1"/>
</dbReference>
<dbReference type="EMBL" id="AWQQ01000118">
    <property type="protein sequence ID" value="PHJ37084.1"/>
    <property type="molecule type" value="Genomic_DNA"/>
</dbReference>
<dbReference type="GO" id="GO:0005886">
    <property type="term" value="C:plasma membrane"/>
    <property type="evidence" value="ECO:0007669"/>
    <property type="project" value="UniProtKB-SubCell"/>
</dbReference>
<evidence type="ECO:0000313" key="8">
    <source>
        <dbReference type="Proteomes" id="UP000222564"/>
    </source>
</evidence>
<dbReference type="NCBIfam" id="NF004741">
    <property type="entry name" value="PRK06076.1-2"/>
    <property type="match status" value="1"/>
</dbReference>
<protein>
    <recommendedName>
        <fullName evidence="5">NADH-quinone oxidoreductase subunit H</fullName>
        <ecNumber evidence="5">7.1.1.-</ecNumber>
    </recommendedName>
    <alternativeName>
        <fullName evidence="5">NADH dehydrogenase I subunit H</fullName>
    </alternativeName>
    <alternativeName>
        <fullName evidence="5">NDH-1 subunit H</fullName>
    </alternativeName>
</protein>
<dbReference type="GO" id="GO:0003954">
    <property type="term" value="F:NADH dehydrogenase activity"/>
    <property type="evidence" value="ECO:0007669"/>
    <property type="project" value="TreeGrafter"/>
</dbReference>
<keyword evidence="5" id="KW-1278">Translocase</keyword>
<keyword evidence="3 5" id="KW-1133">Transmembrane helix</keyword>
<evidence type="ECO:0000256" key="3">
    <source>
        <dbReference type="ARBA" id="ARBA00022989"/>
    </source>
</evidence>
<dbReference type="RefSeq" id="WP_099084030.1">
    <property type="nucleotide sequence ID" value="NZ_AWQQ01000118.1"/>
</dbReference>
<feature type="transmembrane region" description="Helical" evidence="5">
    <location>
        <begin position="259"/>
        <end position="277"/>
    </location>
</feature>
<comment type="subcellular location">
    <subcellularLocation>
        <location evidence="5 6">Cell membrane</location>
        <topology evidence="5 6">Multi-pass membrane protein</topology>
    </subcellularLocation>
    <subcellularLocation>
        <location evidence="1">Membrane</location>
        <topology evidence="1">Multi-pass membrane protein</topology>
    </subcellularLocation>
</comment>
<name>A0A2C6MC28_9FIRM</name>
<reference evidence="7 8" key="1">
    <citation type="submission" date="2013-09" db="EMBL/GenBank/DDBJ databases">
        <title>Biodegradation of hydrocarbons in the deep terrestrial subsurface : characterization of a microbial consortium composed of two Desulfotomaculum species originating from a deep geological formation.</title>
        <authorList>
            <person name="Aullo T."/>
            <person name="Berlendis S."/>
            <person name="Lascourreges J.-F."/>
            <person name="Dessort D."/>
            <person name="Saint-Laurent S."/>
            <person name="Schraauwers B."/>
            <person name="Mas J."/>
            <person name="Magot M."/>
            <person name="Ranchou-Peyruse A."/>
        </authorList>
    </citation>
    <scope>NUCLEOTIDE SEQUENCE [LARGE SCALE GENOMIC DNA]</scope>
    <source>
        <strain evidence="7 8">Bs107</strain>
    </source>
</reference>
<keyword evidence="4 5" id="KW-0472">Membrane</keyword>
<keyword evidence="5 6" id="KW-0520">NAD</keyword>
<dbReference type="AlphaFoldDB" id="A0A2C6MC28"/>
<feature type="transmembrane region" description="Helical" evidence="5">
    <location>
        <begin position="203"/>
        <end position="222"/>
    </location>
</feature>
<dbReference type="PANTHER" id="PTHR11432:SF3">
    <property type="entry name" value="NADH-UBIQUINONE OXIDOREDUCTASE CHAIN 1"/>
    <property type="match status" value="1"/>
</dbReference>
<organism evidence="7 8">
    <name type="scientific">Desulforamulus profundi</name>
    <dbReference type="NCBI Taxonomy" id="1383067"/>
    <lineage>
        <taxon>Bacteria</taxon>
        <taxon>Bacillati</taxon>
        <taxon>Bacillota</taxon>
        <taxon>Clostridia</taxon>
        <taxon>Eubacteriales</taxon>
        <taxon>Peptococcaceae</taxon>
        <taxon>Desulforamulus</taxon>
    </lineage>
</organism>
<keyword evidence="5" id="KW-0874">Quinone</keyword>
<dbReference type="Pfam" id="PF00146">
    <property type="entry name" value="NADHdh"/>
    <property type="match status" value="1"/>
</dbReference>
<keyword evidence="8" id="KW-1185">Reference proteome</keyword>
<dbReference type="InterPro" id="IPR001694">
    <property type="entry name" value="NADH_UbQ_OxRdtase_su1/FPO"/>
</dbReference>
<accession>A0A2C6MC28</accession>
<feature type="transmembrane region" description="Helical" evidence="5">
    <location>
        <begin position="173"/>
        <end position="191"/>
    </location>
</feature>
<comment type="catalytic activity">
    <reaction evidence="5">
        <text>a quinone + NADH + 5 H(+)(in) = a quinol + NAD(+) + 4 H(+)(out)</text>
        <dbReference type="Rhea" id="RHEA:57888"/>
        <dbReference type="ChEBI" id="CHEBI:15378"/>
        <dbReference type="ChEBI" id="CHEBI:24646"/>
        <dbReference type="ChEBI" id="CHEBI:57540"/>
        <dbReference type="ChEBI" id="CHEBI:57945"/>
        <dbReference type="ChEBI" id="CHEBI:132124"/>
    </reaction>
</comment>
<proteinExistence type="inferred from homology"/>
<keyword evidence="2 5" id="KW-0812">Transmembrane</keyword>
<dbReference type="EC" id="7.1.1.-" evidence="5"/>
<evidence type="ECO:0000256" key="5">
    <source>
        <dbReference type="HAMAP-Rule" id="MF_01350"/>
    </source>
</evidence>
<keyword evidence="5" id="KW-1003">Cell membrane</keyword>
<dbReference type="PANTHER" id="PTHR11432">
    <property type="entry name" value="NADH DEHYDROGENASE SUBUNIT 1"/>
    <property type="match status" value="1"/>
</dbReference>
<keyword evidence="7" id="KW-0560">Oxidoreductase</keyword>
<evidence type="ECO:0000256" key="6">
    <source>
        <dbReference type="RuleBase" id="RU000471"/>
    </source>
</evidence>
<feature type="transmembrane region" description="Helical" evidence="5">
    <location>
        <begin position="289"/>
        <end position="309"/>
    </location>
</feature>
<dbReference type="PROSITE" id="PS00668">
    <property type="entry name" value="COMPLEX1_ND1_2"/>
    <property type="match status" value="1"/>
</dbReference>
<feature type="transmembrane region" description="Helical" evidence="5">
    <location>
        <begin position="99"/>
        <end position="121"/>
    </location>
</feature>
<evidence type="ECO:0000256" key="1">
    <source>
        <dbReference type="ARBA" id="ARBA00004141"/>
    </source>
</evidence>